<proteinExistence type="predicted"/>
<keyword evidence="1" id="KW-0413">Isomerase</keyword>
<dbReference type="Pfam" id="PF16036">
    <property type="entry name" value="Chalcone_3"/>
    <property type="match status" value="1"/>
</dbReference>
<dbReference type="RefSeq" id="WP_151713733.1">
    <property type="nucleotide sequence ID" value="NZ_BKEF01000009.1"/>
</dbReference>
<sequence length="167" mass="18763">MGINIQKITVMIISVASLSISISNVQAATFKQCGNGAILVGTKQIGQASYFAESCKQTWENQSIQMNFLYNQNIPEWAFKRAATHFLKKNIPDFKETSALNQITQLYKPVKNGDLYSLSYVHSSRILTLSMNGKILGHIQNDQANQYFKIWLGSAPFNAKLKQQLLN</sequence>
<protein>
    <submittedName>
        <fullName evidence="1">Chalcone isomerase family protein</fullName>
    </submittedName>
</protein>
<dbReference type="EMBL" id="CP092085">
    <property type="protein sequence ID" value="UUN96480.1"/>
    <property type="molecule type" value="Genomic_DNA"/>
</dbReference>
<evidence type="ECO:0000313" key="2">
    <source>
        <dbReference type="Proteomes" id="UP000644140"/>
    </source>
</evidence>
<reference evidence="1" key="1">
    <citation type="submission" date="2022-02" db="EMBL/GenBank/DDBJ databases">
        <title>Characterization of Tn125 harboring carbapenem-resistant Acinetobacter bereziniae clinical isolates.</title>
        <authorList>
            <person name="Wong N.-K."/>
            <person name="Pan Q."/>
        </authorList>
    </citation>
    <scope>NUCLEOTIDE SEQUENCE</scope>
    <source>
        <strain evidence="1">GD03393</strain>
    </source>
</reference>
<name>A0A8I1ADA4_ACIBZ</name>
<dbReference type="GO" id="GO:0016853">
    <property type="term" value="F:isomerase activity"/>
    <property type="evidence" value="ECO:0007669"/>
    <property type="project" value="UniProtKB-KW"/>
</dbReference>
<organism evidence="1 2">
    <name type="scientific">Acinetobacter bereziniae</name>
    <name type="common">Acinetobacter genomosp. 10</name>
    <dbReference type="NCBI Taxonomy" id="106648"/>
    <lineage>
        <taxon>Bacteria</taxon>
        <taxon>Pseudomonadati</taxon>
        <taxon>Pseudomonadota</taxon>
        <taxon>Gammaproteobacteria</taxon>
        <taxon>Moraxellales</taxon>
        <taxon>Moraxellaceae</taxon>
        <taxon>Acinetobacter</taxon>
    </lineage>
</organism>
<dbReference type="InterPro" id="IPR016087">
    <property type="entry name" value="Chalcone_isomerase"/>
</dbReference>
<dbReference type="AlphaFoldDB" id="A0A8I1ADA4"/>
<gene>
    <name evidence="1" type="ORF">I9054_013975</name>
</gene>
<accession>A0A8I1ADA4</accession>
<evidence type="ECO:0000313" key="1">
    <source>
        <dbReference type="EMBL" id="UUN96480.1"/>
    </source>
</evidence>
<dbReference type="Proteomes" id="UP000644140">
    <property type="component" value="Chromosome"/>
</dbReference>